<evidence type="ECO:0000256" key="1">
    <source>
        <dbReference type="ARBA" id="ARBA00010688"/>
    </source>
</evidence>
<dbReference type="SUPFAM" id="SSF53613">
    <property type="entry name" value="Ribokinase-like"/>
    <property type="match status" value="1"/>
</dbReference>
<evidence type="ECO:0000313" key="5">
    <source>
        <dbReference type="EMBL" id="KAK7275993.1"/>
    </source>
</evidence>
<evidence type="ECO:0000313" key="6">
    <source>
        <dbReference type="Proteomes" id="UP001372338"/>
    </source>
</evidence>
<evidence type="ECO:0000259" key="4">
    <source>
        <dbReference type="Pfam" id="PF00294"/>
    </source>
</evidence>
<dbReference type="PANTHER" id="PTHR43085">
    <property type="entry name" value="HEXOKINASE FAMILY MEMBER"/>
    <property type="match status" value="1"/>
</dbReference>
<dbReference type="Pfam" id="PF00294">
    <property type="entry name" value="PfkB"/>
    <property type="match status" value="1"/>
</dbReference>
<protein>
    <recommendedName>
        <fullName evidence="4">Carbohydrate kinase PfkB domain-containing protein</fullName>
    </recommendedName>
</protein>
<dbReference type="GO" id="GO:0016301">
    <property type="term" value="F:kinase activity"/>
    <property type="evidence" value="ECO:0007669"/>
    <property type="project" value="UniProtKB-KW"/>
</dbReference>
<dbReference type="Gene3D" id="3.40.1190.20">
    <property type="match status" value="1"/>
</dbReference>
<dbReference type="InterPro" id="IPR029056">
    <property type="entry name" value="Ribokinase-like"/>
</dbReference>
<gene>
    <name evidence="5" type="ORF">RIF29_17122</name>
</gene>
<organism evidence="5 6">
    <name type="scientific">Crotalaria pallida</name>
    <name type="common">Smooth rattlebox</name>
    <name type="synonym">Crotalaria striata</name>
    <dbReference type="NCBI Taxonomy" id="3830"/>
    <lineage>
        <taxon>Eukaryota</taxon>
        <taxon>Viridiplantae</taxon>
        <taxon>Streptophyta</taxon>
        <taxon>Embryophyta</taxon>
        <taxon>Tracheophyta</taxon>
        <taxon>Spermatophyta</taxon>
        <taxon>Magnoliopsida</taxon>
        <taxon>eudicotyledons</taxon>
        <taxon>Gunneridae</taxon>
        <taxon>Pentapetalae</taxon>
        <taxon>rosids</taxon>
        <taxon>fabids</taxon>
        <taxon>Fabales</taxon>
        <taxon>Fabaceae</taxon>
        <taxon>Papilionoideae</taxon>
        <taxon>50 kb inversion clade</taxon>
        <taxon>genistoids sensu lato</taxon>
        <taxon>core genistoids</taxon>
        <taxon>Crotalarieae</taxon>
        <taxon>Crotalaria</taxon>
    </lineage>
</organism>
<dbReference type="EMBL" id="JAYWIO010000003">
    <property type="protein sequence ID" value="KAK7275993.1"/>
    <property type="molecule type" value="Genomic_DNA"/>
</dbReference>
<comment type="similarity">
    <text evidence="1">Belongs to the carbohydrate kinase PfkB family.</text>
</comment>
<keyword evidence="2" id="KW-0808">Transferase</keyword>
<feature type="domain" description="Carbohydrate kinase PfkB" evidence="4">
    <location>
        <begin position="205"/>
        <end position="277"/>
    </location>
</feature>
<keyword evidence="6" id="KW-1185">Reference proteome</keyword>
<evidence type="ECO:0000256" key="3">
    <source>
        <dbReference type="ARBA" id="ARBA00022777"/>
    </source>
</evidence>
<dbReference type="AlphaFoldDB" id="A0AAN9ICN4"/>
<sequence length="379" mass="41738">MVTQTKPRRGLIVGNYCHDLILRDNLILAQALGGAASFISVILDGLNIPFHLISKVGPDFSYPTPTHPPIVVPTSQTTLFHAHFHSHNTPSQRRNDRTLNRVGSCDPIFPNDLPSGTRFSFGMAVGVGGEILPETLEAMLDICDVVFVDIQALIRTFDPEDGGRVRLVDLKESGFFHLLPRIGFLKCSSDEAEFVDLEEVRERCCVVVTQGKEGCEVWWKDGGEVRVGPFDAVEVDPTGAGDCFLGGFVSGIVEGMDVGDAALLGNFFGSLAVAQVGPPKLDLRLFQMAKDEMHKRKMQDFPYLERRHDWQGFRKPLDQDQFYASLVATATNTIIVSQIPEPGWNLLNSPKAVEQNNVKARLSLNSVHEESIPSVDGKP</sequence>
<accession>A0AAN9ICN4</accession>
<dbReference type="InterPro" id="IPR002173">
    <property type="entry name" value="Carboh/pur_kinase_PfkB_CS"/>
</dbReference>
<evidence type="ECO:0000256" key="2">
    <source>
        <dbReference type="ARBA" id="ARBA00022679"/>
    </source>
</evidence>
<dbReference type="Proteomes" id="UP001372338">
    <property type="component" value="Unassembled WGS sequence"/>
</dbReference>
<name>A0AAN9ICN4_CROPI</name>
<dbReference type="InterPro" id="IPR050306">
    <property type="entry name" value="PfkB_Carbo_kinase"/>
</dbReference>
<dbReference type="PROSITE" id="PS00584">
    <property type="entry name" value="PFKB_KINASES_2"/>
    <property type="match status" value="1"/>
</dbReference>
<dbReference type="InterPro" id="IPR011611">
    <property type="entry name" value="PfkB_dom"/>
</dbReference>
<reference evidence="5 6" key="1">
    <citation type="submission" date="2024-01" db="EMBL/GenBank/DDBJ databases">
        <title>The genomes of 5 underutilized Papilionoideae crops provide insights into root nodulation and disease resistanc.</title>
        <authorList>
            <person name="Yuan L."/>
        </authorList>
    </citation>
    <scope>NUCLEOTIDE SEQUENCE [LARGE SCALE GENOMIC DNA]</scope>
    <source>
        <strain evidence="5">ZHUSHIDOU_FW_LH</strain>
        <tissue evidence="5">Leaf</tissue>
    </source>
</reference>
<keyword evidence="3" id="KW-0418">Kinase</keyword>
<dbReference type="GO" id="GO:0010264">
    <property type="term" value="P:myo-inositol hexakisphosphate biosynthetic process"/>
    <property type="evidence" value="ECO:0007669"/>
    <property type="project" value="TreeGrafter"/>
</dbReference>
<proteinExistence type="inferred from homology"/>
<comment type="caution">
    <text evidence="5">The sequence shown here is derived from an EMBL/GenBank/DDBJ whole genome shotgun (WGS) entry which is preliminary data.</text>
</comment>
<dbReference type="PANTHER" id="PTHR43085:SF13">
    <property type="entry name" value="INOSITOL 3-KINASE"/>
    <property type="match status" value="1"/>
</dbReference>